<evidence type="ECO:0000313" key="8">
    <source>
        <dbReference type="Proteomes" id="UP000825002"/>
    </source>
</evidence>
<dbReference type="Pfam" id="PF17725">
    <property type="entry name" value="YBD"/>
    <property type="match status" value="1"/>
</dbReference>
<keyword evidence="2" id="KW-0805">Transcription regulation</keyword>
<dbReference type="InterPro" id="IPR050937">
    <property type="entry name" value="TEC1_TEAD_TF"/>
</dbReference>
<evidence type="ECO:0000259" key="6">
    <source>
        <dbReference type="Pfam" id="PF17725"/>
    </source>
</evidence>
<comment type="caution">
    <text evidence="7">The sequence shown here is derived from an EMBL/GenBank/DDBJ whole genome shotgun (WGS) entry which is preliminary data.</text>
</comment>
<reference evidence="7 8" key="1">
    <citation type="submission" date="2020-10" db="EMBL/GenBank/DDBJ databases">
        <authorList>
            <person name="Klimov P.B."/>
            <person name="Dyachkov S.M."/>
            <person name="Chetverikov P.E."/>
        </authorList>
    </citation>
    <scope>NUCLEOTIDE SEQUENCE [LARGE SCALE GENOMIC DNA]</scope>
    <source>
        <strain evidence="7">BMOC 18-1129-001#AD2665</strain>
        <tissue evidence="7">Entire mites</tissue>
    </source>
</reference>
<dbReference type="EMBL" id="JAIFTH010003179">
    <property type="protein sequence ID" value="KAG9508379.1"/>
    <property type="molecule type" value="Genomic_DNA"/>
</dbReference>
<sequence length="190" mass="22087">LQHKQGPLQHLFVHIRQHTLSRTEPKLETIDIKEIYDKFPDKEGGLRDLYERGPQNAFFLVKFWADIKASDIDQQNAFYGFSCEFVSPSKMLITCSTKVCSFGQQVVEKVELVELDKHSSAPEFVYRIRRSPMCDYMRQFIEKLGKLPERYMMNSVLENFTILQVISNKDTGETLLCTAFVFEVSTSENQ</sequence>
<keyword evidence="5" id="KW-0539">Nucleus</keyword>
<dbReference type="InterPro" id="IPR041086">
    <property type="entry name" value="YBD"/>
</dbReference>
<gene>
    <name evidence="7" type="primary">Tead4</name>
    <name evidence="7" type="ORF">GZH46_03130</name>
</gene>
<feature type="non-terminal residue" evidence="7">
    <location>
        <position position="190"/>
    </location>
</feature>
<dbReference type="PANTHER" id="PTHR11834:SF0">
    <property type="entry name" value="PROTEIN SCALLOPED"/>
    <property type="match status" value="1"/>
</dbReference>
<accession>A0ABQ7S4P3</accession>
<keyword evidence="4" id="KW-0804">Transcription</keyword>
<evidence type="ECO:0000256" key="3">
    <source>
        <dbReference type="ARBA" id="ARBA00023125"/>
    </source>
</evidence>
<dbReference type="PANTHER" id="PTHR11834">
    <property type="entry name" value="TRANSCRIPTIONAL ENHANCER FACTOR TEF RELATED"/>
    <property type="match status" value="1"/>
</dbReference>
<feature type="non-terminal residue" evidence="7">
    <location>
        <position position="1"/>
    </location>
</feature>
<evidence type="ECO:0000256" key="1">
    <source>
        <dbReference type="ARBA" id="ARBA00004123"/>
    </source>
</evidence>
<dbReference type="Gene3D" id="2.70.50.80">
    <property type="match status" value="1"/>
</dbReference>
<proteinExistence type="predicted"/>
<keyword evidence="8" id="KW-1185">Reference proteome</keyword>
<evidence type="ECO:0000313" key="7">
    <source>
        <dbReference type="EMBL" id="KAG9508379.1"/>
    </source>
</evidence>
<evidence type="ECO:0000256" key="2">
    <source>
        <dbReference type="ARBA" id="ARBA00023015"/>
    </source>
</evidence>
<evidence type="ECO:0000256" key="4">
    <source>
        <dbReference type="ARBA" id="ARBA00023163"/>
    </source>
</evidence>
<comment type="subcellular location">
    <subcellularLocation>
        <location evidence="1">Nucleus</location>
    </subcellularLocation>
</comment>
<feature type="domain" description="YAP binding" evidence="6">
    <location>
        <begin position="10"/>
        <end position="187"/>
    </location>
</feature>
<keyword evidence="3" id="KW-0238">DNA-binding</keyword>
<protein>
    <submittedName>
        <fullName evidence="7">Transcriptional enhancer factor TEF-3</fullName>
    </submittedName>
</protein>
<name>A0ABQ7S4P3_9ACAR</name>
<organism evidence="7 8">
    <name type="scientific">Fragariocoptes setiger</name>
    <dbReference type="NCBI Taxonomy" id="1670756"/>
    <lineage>
        <taxon>Eukaryota</taxon>
        <taxon>Metazoa</taxon>
        <taxon>Ecdysozoa</taxon>
        <taxon>Arthropoda</taxon>
        <taxon>Chelicerata</taxon>
        <taxon>Arachnida</taxon>
        <taxon>Acari</taxon>
        <taxon>Acariformes</taxon>
        <taxon>Trombidiformes</taxon>
        <taxon>Prostigmata</taxon>
        <taxon>Eupodina</taxon>
        <taxon>Eriophyoidea</taxon>
        <taxon>Phytoptidae</taxon>
        <taxon>Fragariocoptes</taxon>
    </lineage>
</organism>
<evidence type="ECO:0000256" key="5">
    <source>
        <dbReference type="ARBA" id="ARBA00023242"/>
    </source>
</evidence>
<dbReference type="Proteomes" id="UP000825002">
    <property type="component" value="Unassembled WGS sequence"/>
</dbReference>